<dbReference type="Proteomes" id="UP000077684">
    <property type="component" value="Unassembled WGS sequence"/>
</dbReference>
<organism evidence="1 2">
    <name type="scientific">Tilletia controversa</name>
    <name type="common">dwarf bunt fungus</name>
    <dbReference type="NCBI Taxonomy" id="13291"/>
    <lineage>
        <taxon>Eukaryota</taxon>
        <taxon>Fungi</taxon>
        <taxon>Dikarya</taxon>
        <taxon>Basidiomycota</taxon>
        <taxon>Ustilaginomycotina</taxon>
        <taxon>Exobasidiomycetes</taxon>
        <taxon>Tilletiales</taxon>
        <taxon>Tilletiaceae</taxon>
        <taxon>Tilletia</taxon>
    </lineage>
</organism>
<dbReference type="AlphaFoldDB" id="A0A8X7MK24"/>
<evidence type="ECO:0000313" key="1">
    <source>
        <dbReference type="EMBL" id="KAE8238904.1"/>
    </source>
</evidence>
<gene>
    <name evidence="1" type="ORF">A4X06_0g8585</name>
</gene>
<dbReference type="EMBL" id="LWDE02001951">
    <property type="protein sequence ID" value="KAE8238904.1"/>
    <property type="molecule type" value="Genomic_DNA"/>
</dbReference>
<comment type="caution">
    <text evidence="1">The sequence shown here is derived from an EMBL/GenBank/DDBJ whole genome shotgun (WGS) entry which is preliminary data.</text>
</comment>
<protein>
    <submittedName>
        <fullName evidence="1">Uncharacterized protein</fullName>
    </submittedName>
</protein>
<keyword evidence="2" id="KW-1185">Reference proteome</keyword>
<accession>A0A8X7MK24</accession>
<sequence>LTVDHEPKNSPAWKHCAAANACKGHQDVSHRNTMNCMNWYWWSILWTGPSLNDRKCPEHYKKIGISCLAYNACVAEMSPWEKDPGAACRDWCFEGAKVKVKCP</sequence>
<reference evidence="1" key="1">
    <citation type="submission" date="2016-04" db="EMBL/GenBank/DDBJ databases">
        <authorList>
            <person name="Nguyen H.D."/>
            <person name="Samba Siva P."/>
            <person name="Cullis J."/>
            <person name="Levesque C.A."/>
            <person name="Hambleton S."/>
        </authorList>
    </citation>
    <scope>NUCLEOTIDE SEQUENCE</scope>
    <source>
        <strain evidence="1">DAOMC 236426</strain>
    </source>
</reference>
<reference evidence="1" key="2">
    <citation type="journal article" date="2019" name="IMA Fungus">
        <title>Genome sequencing and comparison of five Tilletia species to identify candidate genes for the detection of regulated species infecting wheat.</title>
        <authorList>
            <person name="Nguyen H.D.T."/>
            <person name="Sultana T."/>
            <person name="Kesanakurti P."/>
            <person name="Hambleton S."/>
        </authorList>
    </citation>
    <scope>NUCLEOTIDE SEQUENCE</scope>
    <source>
        <strain evidence="1">DAOMC 236426</strain>
    </source>
</reference>
<feature type="non-terminal residue" evidence="1">
    <location>
        <position position="1"/>
    </location>
</feature>
<proteinExistence type="predicted"/>
<name>A0A8X7MK24_9BASI</name>
<evidence type="ECO:0000313" key="2">
    <source>
        <dbReference type="Proteomes" id="UP000077684"/>
    </source>
</evidence>